<dbReference type="Proteomes" id="UP001487740">
    <property type="component" value="Unassembled WGS sequence"/>
</dbReference>
<proteinExistence type="predicted"/>
<dbReference type="PROSITE" id="PS50089">
    <property type="entry name" value="ZF_RING_2"/>
    <property type="match status" value="1"/>
</dbReference>
<feature type="domain" description="RING-type" evidence="6">
    <location>
        <begin position="10"/>
        <end position="52"/>
    </location>
</feature>
<accession>A0AAW0T953</accession>
<dbReference type="GO" id="GO:0016567">
    <property type="term" value="P:protein ubiquitination"/>
    <property type="evidence" value="ECO:0007669"/>
    <property type="project" value="TreeGrafter"/>
</dbReference>
<keyword evidence="2 4" id="KW-0863">Zinc-finger</keyword>
<feature type="compositionally biased region" description="Polar residues" evidence="5">
    <location>
        <begin position="77"/>
        <end position="91"/>
    </location>
</feature>
<comment type="caution">
    <text evidence="7">The sequence shown here is derived from an EMBL/GenBank/DDBJ whole genome shotgun (WGS) entry which is preliminary data.</text>
</comment>
<dbReference type="InterPro" id="IPR051435">
    <property type="entry name" value="RING_finger_E3_ubiq-ligases"/>
</dbReference>
<sequence>MEGDKEALDCPVCLESYNEGLHTPKMMPCLHTLCASCIANLTSTATEATNPLTDNTMPQAGPESRFRLAFARFASQPDLTNMNTSENLTNQERGHHPPLRRVAGQGPRSPTPPTTPASASRQPHDPLPPTPPALPPIAPPITRPSPSHRPKAQHREAA</sequence>
<dbReference type="Pfam" id="PF13445">
    <property type="entry name" value="zf-RING_UBOX"/>
    <property type="match status" value="1"/>
</dbReference>
<dbReference type="PANTHER" id="PTHR22791:SF32">
    <property type="entry name" value="RING-TYPE DOMAIN-CONTAINING PROTEIN"/>
    <property type="match status" value="1"/>
</dbReference>
<dbReference type="PANTHER" id="PTHR22791">
    <property type="entry name" value="RING-TYPE DOMAIN-CONTAINING PROTEIN"/>
    <property type="match status" value="1"/>
</dbReference>
<keyword evidence="1" id="KW-0479">Metal-binding</keyword>
<organism evidence="7 8">
    <name type="scientific">Scylla paramamosain</name>
    <name type="common">Mud crab</name>
    <dbReference type="NCBI Taxonomy" id="85552"/>
    <lineage>
        <taxon>Eukaryota</taxon>
        <taxon>Metazoa</taxon>
        <taxon>Ecdysozoa</taxon>
        <taxon>Arthropoda</taxon>
        <taxon>Crustacea</taxon>
        <taxon>Multicrustacea</taxon>
        <taxon>Malacostraca</taxon>
        <taxon>Eumalacostraca</taxon>
        <taxon>Eucarida</taxon>
        <taxon>Decapoda</taxon>
        <taxon>Pleocyemata</taxon>
        <taxon>Brachyura</taxon>
        <taxon>Eubrachyura</taxon>
        <taxon>Portunoidea</taxon>
        <taxon>Portunidae</taxon>
        <taxon>Portuninae</taxon>
        <taxon>Scylla</taxon>
    </lineage>
</organism>
<name>A0AAW0T953_SCYPA</name>
<evidence type="ECO:0000313" key="8">
    <source>
        <dbReference type="Proteomes" id="UP001487740"/>
    </source>
</evidence>
<dbReference type="EMBL" id="JARAKH010000036">
    <property type="protein sequence ID" value="KAK8383784.1"/>
    <property type="molecule type" value="Genomic_DNA"/>
</dbReference>
<dbReference type="Gene3D" id="3.30.40.10">
    <property type="entry name" value="Zinc/RING finger domain, C3HC4 (zinc finger)"/>
    <property type="match status" value="1"/>
</dbReference>
<gene>
    <name evidence="7" type="ORF">O3P69_015909</name>
</gene>
<evidence type="ECO:0000256" key="1">
    <source>
        <dbReference type="ARBA" id="ARBA00022723"/>
    </source>
</evidence>
<keyword evidence="3" id="KW-0862">Zinc</keyword>
<dbReference type="GO" id="GO:0061630">
    <property type="term" value="F:ubiquitin protein ligase activity"/>
    <property type="evidence" value="ECO:0007669"/>
    <property type="project" value="TreeGrafter"/>
</dbReference>
<evidence type="ECO:0000259" key="6">
    <source>
        <dbReference type="PROSITE" id="PS50089"/>
    </source>
</evidence>
<evidence type="ECO:0000313" key="7">
    <source>
        <dbReference type="EMBL" id="KAK8383784.1"/>
    </source>
</evidence>
<protein>
    <recommendedName>
        <fullName evidence="6">RING-type domain-containing protein</fullName>
    </recommendedName>
</protein>
<feature type="region of interest" description="Disordered" evidence="5">
    <location>
        <begin position="75"/>
        <end position="158"/>
    </location>
</feature>
<dbReference type="SMART" id="SM00184">
    <property type="entry name" value="RING"/>
    <property type="match status" value="1"/>
</dbReference>
<dbReference type="PROSITE" id="PS00518">
    <property type="entry name" value="ZF_RING_1"/>
    <property type="match status" value="1"/>
</dbReference>
<dbReference type="InterPro" id="IPR001841">
    <property type="entry name" value="Znf_RING"/>
</dbReference>
<dbReference type="SUPFAM" id="SSF57850">
    <property type="entry name" value="RING/U-box"/>
    <property type="match status" value="1"/>
</dbReference>
<dbReference type="InterPro" id="IPR017907">
    <property type="entry name" value="Znf_RING_CS"/>
</dbReference>
<reference evidence="7 8" key="1">
    <citation type="submission" date="2023-03" db="EMBL/GenBank/DDBJ databases">
        <title>High-quality genome of Scylla paramamosain provides insights in environmental adaptation.</title>
        <authorList>
            <person name="Zhang L."/>
        </authorList>
    </citation>
    <scope>NUCLEOTIDE SEQUENCE [LARGE SCALE GENOMIC DNA]</scope>
    <source>
        <strain evidence="7">LZ_2023a</strain>
        <tissue evidence="7">Muscle</tissue>
    </source>
</reference>
<evidence type="ECO:0000256" key="3">
    <source>
        <dbReference type="ARBA" id="ARBA00022833"/>
    </source>
</evidence>
<evidence type="ECO:0000256" key="5">
    <source>
        <dbReference type="SAM" id="MobiDB-lite"/>
    </source>
</evidence>
<feature type="compositionally biased region" description="Pro residues" evidence="5">
    <location>
        <begin position="125"/>
        <end position="143"/>
    </location>
</feature>
<evidence type="ECO:0000256" key="4">
    <source>
        <dbReference type="PROSITE-ProRule" id="PRU00175"/>
    </source>
</evidence>
<keyword evidence="8" id="KW-1185">Reference proteome</keyword>
<evidence type="ECO:0000256" key="2">
    <source>
        <dbReference type="ARBA" id="ARBA00022771"/>
    </source>
</evidence>
<dbReference type="InterPro" id="IPR027370">
    <property type="entry name" value="Znf-RING_euk"/>
</dbReference>
<dbReference type="InterPro" id="IPR013083">
    <property type="entry name" value="Znf_RING/FYVE/PHD"/>
</dbReference>
<dbReference type="GO" id="GO:0008270">
    <property type="term" value="F:zinc ion binding"/>
    <property type="evidence" value="ECO:0007669"/>
    <property type="project" value="UniProtKB-KW"/>
</dbReference>
<dbReference type="AlphaFoldDB" id="A0AAW0T953"/>